<gene>
    <name evidence="2" type="ORF">COV34_03460</name>
</gene>
<feature type="signal peptide" evidence="1">
    <location>
        <begin position="1"/>
        <end position="21"/>
    </location>
</feature>
<accession>A0A2H0QSJ4</accession>
<keyword evidence="1" id="KW-0732">Signal</keyword>
<evidence type="ECO:0000313" key="2">
    <source>
        <dbReference type="EMBL" id="PIR37252.1"/>
    </source>
</evidence>
<feature type="chain" id="PRO_5013735778" evidence="1">
    <location>
        <begin position="22"/>
        <end position="225"/>
    </location>
</feature>
<sequence length="225" mass="24915">MRTKIVLILFVCLLAIGCAGGRNRPGTTVPMAPTQVVTNEVVSEQTTDDMYYLGLSPVHHPDCSDPVWVNPYHAGLTTRGSWQSAALFNVTNPSEGVNVNIRIISESPRRTLKLRKHEPKVTAGGVQTIVANLCPGASLSLFERRLGSRSVQVFFVATGRIGFTTYTDRSPSAFLNASYGYGGWQRNEGRNWVINLRQTPLASPPRRYYDRSGRTYSDQGVIRVR</sequence>
<dbReference type="PROSITE" id="PS51257">
    <property type="entry name" value="PROKAR_LIPOPROTEIN"/>
    <property type="match status" value="1"/>
</dbReference>
<comment type="caution">
    <text evidence="2">The sequence shown here is derived from an EMBL/GenBank/DDBJ whole genome shotgun (WGS) entry which is preliminary data.</text>
</comment>
<dbReference type="AlphaFoldDB" id="A0A2H0QSJ4"/>
<name>A0A2H0QSJ4_9BACT</name>
<proteinExistence type="predicted"/>
<dbReference type="EMBL" id="PCXL01000026">
    <property type="protein sequence ID" value="PIR37252.1"/>
    <property type="molecule type" value="Genomic_DNA"/>
</dbReference>
<reference evidence="2 3" key="1">
    <citation type="submission" date="2017-09" db="EMBL/GenBank/DDBJ databases">
        <title>Depth-based differentiation of microbial function through sediment-hosted aquifers and enrichment of novel symbionts in the deep terrestrial subsurface.</title>
        <authorList>
            <person name="Probst A.J."/>
            <person name="Ladd B."/>
            <person name="Jarett J.K."/>
            <person name="Geller-Mcgrath D.E."/>
            <person name="Sieber C.M."/>
            <person name="Emerson J.B."/>
            <person name="Anantharaman K."/>
            <person name="Thomas B.C."/>
            <person name="Malmstrom R."/>
            <person name="Stieglmeier M."/>
            <person name="Klingl A."/>
            <person name="Woyke T."/>
            <person name="Ryan C.M."/>
            <person name="Banfield J.F."/>
        </authorList>
    </citation>
    <scope>NUCLEOTIDE SEQUENCE [LARGE SCALE GENOMIC DNA]</scope>
    <source>
        <strain evidence="2">CG10_big_fil_rev_8_21_14_0_10_42_12</strain>
    </source>
</reference>
<evidence type="ECO:0000256" key="1">
    <source>
        <dbReference type="SAM" id="SignalP"/>
    </source>
</evidence>
<dbReference type="Proteomes" id="UP000231333">
    <property type="component" value="Unassembled WGS sequence"/>
</dbReference>
<evidence type="ECO:0000313" key="3">
    <source>
        <dbReference type="Proteomes" id="UP000231333"/>
    </source>
</evidence>
<protein>
    <submittedName>
        <fullName evidence="2">Uncharacterized protein</fullName>
    </submittedName>
</protein>
<organism evidence="2 3">
    <name type="scientific">Candidatus Zambryskibacteria bacterium CG10_big_fil_rev_8_21_14_0_10_42_12</name>
    <dbReference type="NCBI Taxonomy" id="1975115"/>
    <lineage>
        <taxon>Bacteria</taxon>
        <taxon>Candidatus Zambryskiibacteriota</taxon>
    </lineage>
</organism>